<evidence type="ECO:0008006" key="4">
    <source>
        <dbReference type="Google" id="ProtNLM"/>
    </source>
</evidence>
<dbReference type="RefSeq" id="WP_015935304.1">
    <property type="nucleotide sequence ID" value="NC_011891.1"/>
</dbReference>
<evidence type="ECO:0000313" key="3">
    <source>
        <dbReference type="Proteomes" id="UP000007089"/>
    </source>
</evidence>
<organism evidence="2 3">
    <name type="scientific">Anaeromyxobacter dehalogenans (strain ATCC BAA-258 / DSM 21875 / 2CP-1)</name>
    <dbReference type="NCBI Taxonomy" id="455488"/>
    <lineage>
        <taxon>Bacteria</taxon>
        <taxon>Pseudomonadati</taxon>
        <taxon>Myxococcota</taxon>
        <taxon>Myxococcia</taxon>
        <taxon>Myxococcales</taxon>
        <taxon>Cystobacterineae</taxon>
        <taxon>Anaeromyxobacteraceae</taxon>
        <taxon>Anaeromyxobacter</taxon>
    </lineage>
</organism>
<dbReference type="EMBL" id="CP001359">
    <property type="protein sequence ID" value="ACL67600.1"/>
    <property type="molecule type" value="Genomic_DNA"/>
</dbReference>
<feature type="signal peptide" evidence="1">
    <location>
        <begin position="1"/>
        <end position="26"/>
    </location>
</feature>
<proteinExistence type="predicted"/>
<dbReference type="HOGENOM" id="CLU_815458_0_0_7"/>
<reference evidence="2" key="1">
    <citation type="submission" date="2009-01" db="EMBL/GenBank/DDBJ databases">
        <title>Complete sequence of Anaeromyxobacter dehalogenans 2CP-1.</title>
        <authorList>
            <consortium name="US DOE Joint Genome Institute"/>
            <person name="Lucas S."/>
            <person name="Copeland A."/>
            <person name="Lapidus A."/>
            <person name="Glavina del Rio T."/>
            <person name="Dalin E."/>
            <person name="Tice H."/>
            <person name="Bruce D."/>
            <person name="Goodwin L."/>
            <person name="Pitluck S."/>
            <person name="Saunders E."/>
            <person name="Brettin T."/>
            <person name="Detter J.C."/>
            <person name="Han C."/>
            <person name="Larimer F."/>
            <person name="Land M."/>
            <person name="Hauser L."/>
            <person name="Kyrpides N."/>
            <person name="Ovchinnikova G."/>
            <person name="Beliaev A.S."/>
            <person name="Richardson P."/>
        </authorList>
    </citation>
    <scope>NUCLEOTIDE SEQUENCE</scope>
    <source>
        <strain evidence="2">2CP-1</strain>
    </source>
</reference>
<gene>
    <name evidence="2" type="ordered locus">A2cp1_4283</name>
</gene>
<feature type="chain" id="PRO_5002872704" description="Lipoprotein" evidence="1">
    <location>
        <begin position="27"/>
        <end position="340"/>
    </location>
</feature>
<evidence type="ECO:0000256" key="1">
    <source>
        <dbReference type="SAM" id="SignalP"/>
    </source>
</evidence>
<sequence length="340" mass="35914">MRALPALALLSAVATGLSGCSTGDCAAPAGCVRAERHGGACGCAEWEIVDTQAVTLPYVVTDVDYQPFGAGSGSYTGHAWVPMLDRYSDTSEGTNVRIVIRSADGGERVARVGNVDPATGLERVTESVLRTRRVVTLILAPDPVDISDPGRDFIELWMNAALTVDTDASGARIVHWSLGSGPDPAGGAYQGIAIPVRTLQEGGSGASWLDDYLAGLGPEGRAEIVAFDERVAGPPMSERYLWIESSVVIDRQHTATLYQWTPCTDPEAFEVLAETAVPLANGETLVLQYGVQADSTCSPQSPGMYLEMTPGCETGYQMFVDRLSGKLMMLASPHGTCTGP</sequence>
<dbReference type="AlphaFoldDB" id="B8JBJ2"/>
<protein>
    <recommendedName>
        <fullName evidence="4">Lipoprotein</fullName>
    </recommendedName>
</protein>
<name>B8JBJ2_ANAD2</name>
<keyword evidence="1" id="KW-0732">Signal</keyword>
<dbReference type="Proteomes" id="UP000007089">
    <property type="component" value="Chromosome"/>
</dbReference>
<evidence type="ECO:0000313" key="2">
    <source>
        <dbReference type="EMBL" id="ACL67600.1"/>
    </source>
</evidence>
<dbReference type="KEGG" id="acp:A2cp1_4283"/>
<accession>B8JBJ2</accession>
<dbReference type="PROSITE" id="PS51257">
    <property type="entry name" value="PROKAR_LIPOPROTEIN"/>
    <property type="match status" value="1"/>
</dbReference>
<keyword evidence="3" id="KW-1185">Reference proteome</keyword>